<organism evidence="1 2">
    <name type="scientific">Rossellomorea aquimaris</name>
    <dbReference type="NCBI Taxonomy" id="189382"/>
    <lineage>
        <taxon>Bacteria</taxon>
        <taxon>Bacillati</taxon>
        <taxon>Bacillota</taxon>
        <taxon>Bacilli</taxon>
        <taxon>Bacillales</taxon>
        <taxon>Bacillaceae</taxon>
        <taxon>Rossellomorea</taxon>
    </lineage>
</organism>
<evidence type="ECO:0000313" key="1">
    <source>
        <dbReference type="EMBL" id="RBP08154.1"/>
    </source>
</evidence>
<dbReference type="RefSeq" id="WP_181778033.1">
    <property type="nucleotide sequence ID" value="NZ_QNRJ01000001.1"/>
</dbReference>
<dbReference type="EMBL" id="QNRJ01000001">
    <property type="protein sequence ID" value="RBP08154.1"/>
    <property type="molecule type" value="Genomic_DNA"/>
</dbReference>
<dbReference type="AlphaFoldDB" id="A0A366F0M8"/>
<gene>
    <name evidence="1" type="ORF">DET59_101529</name>
</gene>
<accession>A0A366F0M8</accession>
<sequence length="58" mass="6815">MTWIIVIASLFALLILAEEVINYFLRTKVIEHHPKAKRSEGKMKTLFHKVKLKLTHTQ</sequence>
<protein>
    <submittedName>
        <fullName evidence="1">Uncharacterized protein</fullName>
    </submittedName>
</protein>
<comment type="caution">
    <text evidence="1">The sequence shown here is derived from an EMBL/GenBank/DDBJ whole genome shotgun (WGS) entry which is preliminary data.</text>
</comment>
<evidence type="ECO:0000313" key="2">
    <source>
        <dbReference type="Proteomes" id="UP000252118"/>
    </source>
</evidence>
<dbReference type="Proteomes" id="UP000252118">
    <property type="component" value="Unassembled WGS sequence"/>
</dbReference>
<reference evidence="1 2" key="1">
    <citation type="submission" date="2018-06" db="EMBL/GenBank/DDBJ databases">
        <title>Freshwater and sediment microbial communities from various areas in North America, analyzing microbe dynamics in response to fracking.</title>
        <authorList>
            <person name="Lamendella R."/>
        </authorList>
    </citation>
    <scope>NUCLEOTIDE SEQUENCE [LARGE SCALE GENOMIC DNA]</scope>
    <source>
        <strain evidence="1 2">97B</strain>
    </source>
</reference>
<proteinExistence type="predicted"/>
<name>A0A366F0M8_9BACI</name>